<feature type="compositionally biased region" description="Polar residues" evidence="10">
    <location>
        <begin position="216"/>
        <end position="235"/>
    </location>
</feature>
<evidence type="ECO:0000259" key="11">
    <source>
        <dbReference type="Pfam" id="PF10444"/>
    </source>
</evidence>
<evidence type="ECO:0000256" key="6">
    <source>
        <dbReference type="ARBA" id="ARBA00022776"/>
    </source>
</evidence>
<reference evidence="12" key="1">
    <citation type="journal article" date="2020" name="Nat. Commun.">
        <title>Large-scale genome sequencing of mycorrhizal fungi provides insights into the early evolution of symbiotic traits.</title>
        <authorList>
            <person name="Miyauchi S."/>
            <person name="Kiss E."/>
            <person name="Kuo A."/>
            <person name="Drula E."/>
            <person name="Kohler A."/>
            <person name="Sanchez-Garcia M."/>
            <person name="Morin E."/>
            <person name="Andreopoulos B."/>
            <person name="Barry K.W."/>
            <person name="Bonito G."/>
            <person name="Buee M."/>
            <person name="Carver A."/>
            <person name="Chen C."/>
            <person name="Cichocki N."/>
            <person name="Clum A."/>
            <person name="Culley D."/>
            <person name="Crous P.W."/>
            <person name="Fauchery L."/>
            <person name="Girlanda M."/>
            <person name="Hayes R.D."/>
            <person name="Keri Z."/>
            <person name="LaButti K."/>
            <person name="Lipzen A."/>
            <person name="Lombard V."/>
            <person name="Magnuson J."/>
            <person name="Maillard F."/>
            <person name="Murat C."/>
            <person name="Nolan M."/>
            <person name="Ohm R.A."/>
            <person name="Pangilinan J."/>
            <person name="Pereira M.F."/>
            <person name="Perotto S."/>
            <person name="Peter M."/>
            <person name="Pfister S."/>
            <person name="Riley R."/>
            <person name="Sitrit Y."/>
            <person name="Stielow J.B."/>
            <person name="Szollosi G."/>
            <person name="Zifcakova L."/>
            <person name="Stursova M."/>
            <person name="Spatafora J.W."/>
            <person name="Tedersoo L."/>
            <person name="Vaario L.M."/>
            <person name="Yamada A."/>
            <person name="Yan M."/>
            <person name="Wang P."/>
            <person name="Xu J."/>
            <person name="Bruns T."/>
            <person name="Baldrian P."/>
            <person name="Vilgalys R."/>
            <person name="Dunand C."/>
            <person name="Henrissat B."/>
            <person name="Grigoriev I.V."/>
            <person name="Hibbett D."/>
            <person name="Nagy L.G."/>
            <person name="Martin F.M."/>
        </authorList>
    </citation>
    <scope>NUCLEOTIDE SEQUENCE</scope>
    <source>
        <strain evidence="12">UP504</strain>
    </source>
</reference>
<keyword evidence="13" id="KW-1185">Reference proteome</keyword>
<dbReference type="GO" id="GO:0000070">
    <property type="term" value="P:mitotic sister chromatid segregation"/>
    <property type="evidence" value="ECO:0007669"/>
    <property type="project" value="TreeGrafter"/>
</dbReference>
<keyword evidence="7" id="KW-0539">Nucleus</keyword>
<feature type="compositionally biased region" description="Polar residues" evidence="10">
    <location>
        <begin position="130"/>
        <end position="148"/>
    </location>
</feature>
<evidence type="ECO:0000256" key="10">
    <source>
        <dbReference type="SAM" id="MobiDB-lite"/>
    </source>
</evidence>
<organism evidence="12 13">
    <name type="scientific">Hydnum rufescens UP504</name>
    <dbReference type="NCBI Taxonomy" id="1448309"/>
    <lineage>
        <taxon>Eukaryota</taxon>
        <taxon>Fungi</taxon>
        <taxon>Dikarya</taxon>
        <taxon>Basidiomycota</taxon>
        <taxon>Agaricomycotina</taxon>
        <taxon>Agaricomycetes</taxon>
        <taxon>Cantharellales</taxon>
        <taxon>Hydnaceae</taxon>
        <taxon>Hydnum</taxon>
    </lineage>
</organism>
<accession>A0A9P6B0U4</accession>
<dbReference type="GO" id="GO:0005634">
    <property type="term" value="C:nucleus"/>
    <property type="evidence" value="ECO:0007669"/>
    <property type="project" value="UniProtKB-SubCell"/>
</dbReference>
<evidence type="ECO:0000256" key="7">
    <source>
        <dbReference type="ARBA" id="ARBA00023242"/>
    </source>
</evidence>
<dbReference type="PANTHER" id="PTHR16040">
    <property type="entry name" value="AUSTRALIN, ISOFORM A-RELATED"/>
    <property type="match status" value="1"/>
</dbReference>
<evidence type="ECO:0000256" key="9">
    <source>
        <dbReference type="ARBA" id="ARBA00023328"/>
    </source>
</evidence>
<comment type="subcellular location">
    <subcellularLocation>
        <location evidence="2">Chromosome</location>
        <location evidence="2">Centromere</location>
    </subcellularLocation>
    <subcellularLocation>
        <location evidence="1">Nucleus</location>
    </subcellularLocation>
</comment>
<name>A0A9P6B0U4_9AGAM</name>
<feature type="compositionally biased region" description="Low complexity" evidence="10">
    <location>
        <begin position="236"/>
        <end position="248"/>
    </location>
</feature>
<evidence type="ECO:0000313" key="13">
    <source>
        <dbReference type="Proteomes" id="UP000886523"/>
    </source>
</evidence>
<sequence>MFATPKAQRKLPRSYTQKEKDQILENFDLELNSRIRTIEAELEAHLSKLLIFSKNQITRVPANVRDITLREFGEKSQGDMNVLVRGMATVNTIRKDPAPPTAGKRKRDDTAENGEDPNPRPTKAPPQRSAKGTPQRPTKATPQRQVGETAQRHQFPHTSATFSPSLRHNTPLPIYPRPMRHDEFLLSKNGSPVANPFAGERTRANSVVVLPAPVDPSSTKSQSSRDLNVASATVNTSKSRTRSSGSGTWLQLHTQSGHTVAFDPAQTAPQDIESREDLSESEKREIAEQMSKLTEAFHTLRWDRPSS</sequence>
<keyword evidence="4" id="KW-0158">Chromosome</keyword>
<dbReference type="GO" id="GO:0051233">
    <property type="term" value="C:spindle midzone"/>
    <property type="evidence" value="ECO:0007669"/>
    <property type="project" value="TreeGrafter"/>
</dbReference>
<dbReference type="AlphaFoldDB" id="A0A9P6B0U4"/>
<dbReference type="OrthoDB" id="2392550at2759"/>
<dbReference type="GO" id="GO:0000775">
    <property type="term" value="C:chromosome, centromeric region"/>
    <property type="evidence" value="ECO:0007669"/>
    <property type="project" value="UniProtKB-SubCell"/>
</dbReference>
<dbReference type="Pfam" id="PF10444">
    <property type="entry name" value="Nbl1_Borealin_N"/>
    <property type="match status" value="1"/>
</dbReference>
<dbReference type="InterPro" id="IPR018867">
    <property type="entry name" value="Cell_div_borealin"/>
</dbReference>
<keyword evidence="5" id="KW-0132">Cell division</keyword>
<feature type="region of interest" description="Disordered" evidence="10">
    <location>
        <begin position="213"/>
        <end position="286"/>
    </location>
</feature>
<proteinExistence type="inferred from homology"/>
<dbReference type="GO" id="GO:0051301">
    <property type="term" value="P:cell division"/>
    <property type="evidence" value="ECO:0007669"/>
    <property type="project" value="UniProtKB-KW"/>
</dbReference>
<keyword evidence="8" id="KW-0131">Cell cycle</keyword>
<evidence type="ECO:0000256" key="2">
    <source>
        <dbReference type="ARBA" id="ARBA00004584"/>
    </source>
</evidence>
<evidence type="ECO:0000256" key="5">
    <source>
        <dbReference type="ARBA" id="ARBA00022618"/>
    </source>
</evidence>
<evidence type="ECO:0000256" key="3">
    <source>
        <dbReference type="ARBA" id="ARBA00009914"/>
    </source>
</evidence>
<dbReference type="EMBL" id="MU128955">
    <property type="protein sequence ID" value="KAF9514920.1"/>
    <property type="molecule type" value="Genomic_DNA"/>
</dbReference>
<dbReference type="GO" id="GO:0032133">
    <property type="term" value="C:chromosome passenger complex"/>
    <property type="evidence" value="ECO:0007669"/>
    <property type="project" value="TreeGrafter"/>
</dbReference>
<evidence type="ECO:0000256" key="8">
    <source>
        <dbReference type="ARBA" id="ARBA00023306"/>
    </source>
</evidence>
<keyword evidence="9" id="KW-0137">Centromere</keyword>
<feature type="region of interest" description="Disordered" evidence="10">
    <location>
        <begin position="91"/>
        <end position="169"/>
    </location>
</feature>
<dbReference type="InterPro" id="IPR018851">
    <property type="entry name" value="Borealin_N"/>
</dbReference>
<evidence type="ECO:0000256" key="1">
    <source>
        <dbReference type="ARBA" id="ARBA00004123"/>
    </source>
</evidence>
<keyword evidence="6" id="KW-0498">Mitosis</keyword>
<comment type="caution">
    <text evidence="12">The sequence shown here is derived from an EMBL/GenBank/DDBJ whole genome shotgun (WGS) entry which is preliminary data.</text>
</comment>
<evidence type="ECO:0000256" key="4">
    <source>
        <dbReference type="ARBA" id="ARBA00022454"/>
    </source>
</evidence>
<comment type="similarity">
    <text evidence="3">Belongs to the borealin family.</text>
</comment>
<feature type="compositionally biased region" description="Polar residues" evidence="10">
    <location>
        <begin position="249"/>
        <end position="258"/>
    </location>
</feature>
<dbReference type="Proteomes" id="UP000886523">
    <property type="component" value="Unassembled WGS sequence"/>
</dbReference>
<protein>
    <recommendedName>
        <fullName evidence="11">Borealin N-terminal domain-containing protein</fullName>
    </recommendedName>
</protein>
<evidence type="ECO:0000313" key="12">
    <source>
        <dbReference type="EMBL" id="KAF9514920.1"/>
    </source>
</evidence>
<feature type="compositionally biased region" description="Basic and acidic residues" evidence="10">
    <location>
        <begin position="272"/>
        <end position="286"/>
    </location>
</feature>
<gene>
    <name evidence="12" type="ORF">BS47DRAFT_1342529</name>
</gene>
<feature type="compositionally biased region" description="Polar residues" evidence="10">
    <location>
        <begin position="156"/>
        <end position="168"/>
    </location>
</feature>
<feature type="domain" description="Borealin N-terminal" evidence="11">
    <location>
        <begin position="19"/>
        <end position="75"/>
    </location>
</feature>
<dbReference type="PANTHER" id="PTHR16040:SF7">
    <property type="entry name" value="AUSTRALIN, ISOFORM A-RELATED"/>
    <property type="match status" value="1"/>
</dbReference>